<dbReference type="InterPro" id="IPR008707">
    <property type="entry name" value="B-propeller_PilY1"/>
</dbReference>
<keyword evidence="2" id="KW-0106">Calcium</keyword>
<dbReference type="RefSeq" id="WP_042934226.1">
    <property type="nucleotide sequence ID" value="NZ_JACAQE010000009.1"/>
</dbReference>
<evidence type="ECO:0000313" key="4">
    <source>
        <dbReference type="EMBL" id="NWC16966.1"/>
    </source>
</evidence>
<feature type="domain" description="PilY1 beta-propeller" evidence="3">
    <location>
        <begin position="560"/>
        <end position="898"/>
    </location>
</feature>
<dbReference type="Gene3D" id="3.40.50.410">
    <property type="entry name" value="von Willebrand factor, type A domain"/>
    <property type="match status" value="1"/>
</dbReference>
<name>A0A7Y7Y381_9PSED</name>
<sequence>MSRSKRSGSVLSRLAKLIGGGLLGLYLSAPAYAFTPSDSPLLSAGSVTPNVMLLVDNSGSMNNLIRTADFNQATTTPQVYNCASNTSCSTNINGLVALDMNNENQFISDFNQGGCSSGYDGFRIATSVSNNAPTNVLYCIKFPDPVGGGNTRISNRYVAYLIARMITAGLVKKDYSTDSTIPNDYRINVARNVSSSLVTSNRNLRIGLATFNSPRSGDNGPGGNIARGISDLSPVSGSTTQAQADTNYNALISSIGGLSAVANTPLAETYYEITRYFRGMAPYYNSTPSTYTSPIQYRCQKNYGVVITDGLPTYDRTFPSNDPLGGSNLPNWDGINNDGDNLSGDGEGDTLYLDDIAKFAYDIDMRSAGNDAAGKSWDAADFPKQNMFTYSVGFTADNQMLADTARYGHGNYYQATDSAGLNAALSAALNDITSKAGSGGGGAASSSSLRANTLFYTSQYDPTDWRGTIRAFAFNTDGSLSSTANWTSDTTISPSGTATPTFQSWNTLTSAAITLAYGNFAPLQQVALGLSLPLGVTGNDLVEWSKGTNRTGLKTRSVYLGDVVNSRLVYASPTDRTASDSLGDTTYTTYLDGKSTGMTARLVVNANDGFFNVIDPVVGNRLYAYMPSSVINNLHYVADPNYINGTSHKFLNDGQITVADAKLNSTWNTVAVGGVGAGGKAFFAIRLYGASTSNTISALWEIKAPDVANTLNVFNDLGYAYAKPEVARLADGRWAAFIGNGYGSTSGVAALYVVDMRDGSLITKITADNTGNNGLSSVKLRVNAQSVVQYAYGGDLKGQMWKFNLTDSTPSNWGVAFGGAPLFTASGGSAQPITAQPVVGNLPGQGKLVYFGTGKLSETADKTTTARQAFYAVLDNDGTSASYTESNLVAQTINAPATGTSFFTSSQNSVDYTTKKGFYFSLVLNNTLTGERVIYPALLTFGRLIFTTAIVDTSDPCSSSGSGRLMDVDAVTGAMLTYPVLDSNNDRRVNASDQIFSGINYSGGVPNIGGLVSNPDGSQIITGPQGSPIELGGVNNRRIMWRQLQ</sequence>
<dbReference type="AlphaFoldDB" id="A0A7Y7Y381"/>
<evidence type="ECO:0000256" key="2">
    <source>
        <dbReference type="ARBA" id="ARBA00022837"/>
    </source>
</evidence>
<dbReference type="InterPro" id="IPR036465">
    <property type="entry name" value="vWFA_dom_sf"/>
</dbReference>
<dbReference type="GO" id="GO:0046872">
    <property type="term" value="F:metal ion binding"/>
    <property type="evidence" value="ECO:0007669"/>
    <property type="project" value="UniProtKB-KW"/>
</dbReference>
<protein>
    <submittedName>
        <fullName evidence="4">Pilus assembly protein</fullName>
    </submittedName>
</protein>
<dbReference type="Pfam" id="PF05567">
    <property type="entry name" value="T4P_PilY1"/>
    <property type="match status" value="1"/>
</dbReference>
<keyword evidence="1" id="KW-0479">Metal-binding</keyword>
<reference evidence="4 5" key="1">
    <citation type="submission" date="2020-04" db="EMBL/GenBank/DDBJ databases">
        <title>Molecular characterization of pseudomonads from Agaricus bisporus reveal novel blotch 2 pathogens in Western Europe.</title>
        <authorList>
            <person name="Taparia T."/>
            <person name="Krijger M."/>
            <person name="Haynes E."/>
            <person name="Elpinstone J.G."/>
            <person name="Noble R."/>
            <person name="Van Der Wolf J."/>
        </authorList>
    </citation>
    <scope>NUCLEOTIDE SEQUENCE [LARGE SCALE GENOMIC DNA]</scope>
    <source>
        <strain evidence="4 5">IPO3738</strain>
    </source>
</reference>
<evidence type="ECO:0000259" key="3">
    <source>
        <dbReference type="Pfam" id="PF05567"/>
    </source>
</evidence>
<organism evidence="4 5">
    <name type="scientific">Pseudomonas gingeri</name>
    <dbReference type="NCBI Taxonomy" id="117681"/>
    <lineage>
        <taxon>Bacteria</taxon>
        <taxon>Pseudomonadati</taxon>
        <taxon>Pseudomonadota</taxon>
        <taxon>Gammaproteobacteria</taxon>
        <taxon>Pseudomonadales</taxon>
        <taxon>Pseudomonadaceae</taxon>
        <taxon>Pseudomonas</taxon>
    </lineage>
</organism>
<proteinExistence type="predicted"/>
<comment type="caution">
    <text evidence="4">The sequence shown here is derived from an EMBL/GenBank/DDBJ whole genome shotgun (WGS) entry which is preliminary data.</text>
</comment>
<evidence type="ECO:0000313" key="5">
    <source>
        <dbReference type="Proteomes" id="UP000517547"/>
    </source>
</evidence>
<accession>A0A7Y7Y381</accession>
<evidence type="ECO:0000256" key="1">
    <source>
        <dbReference type="ARBA" id="ARBA00022723"/>
    </source>
</evidence>
<dbReference type="Proteomes" id="UP000517547">
    <property type="component" value="Unassembled WGS sequence"/>
</dbReference>
<dbReference type="EMBL" id="JACAQE010000009">
    <property type="protein sequence ID" value="NWC16966.1"/>
    <property type="molecule type" value="Genomic_DNA"/>
</dbReference>
<gene>
    <name evidence="4" type="ORF">HX845_25125</name>
</gene>